<sequence>LPPPPSQDRFVSQGDDRPFVLLPIGDDNTVVGPALKEYGGNEDNCIIITDENMGGCVGKLREEWCKARLEKRDVPDSVKVTVAATKREALTEEELKRHQEKLEDAEKAKEERRERERIRTEMDGILQRQGGGGSDDASAAAAASARVVTPTAAAAAKPKSNSRFSAEVFLKFSTTQDPLTFPTWSEAPSQVGVPDEGLKVAASATITDKDQAAADMTDYGYPVNPDSMFDLVSGLDRKGGHVRDDAVKMGYVHLNMTEREEMGWTKESRNNKKRVRQEDGEDEEEVEYELAEEELREGKGVITGRGGRPTMKLVKTAFEVEVTAEIHCIFGFVSGATMDGATSRHTMRGASGNAGVILLGGDDEPGDEDGDVSRMKKALNRDAVTVAKEGEAITISAGTTSFDLRLVDTPYQTREEKAKFEAAVKAAEEAETRPPLPPAPMTLEETKIGGYDVSALRAACTGQRVKSTGAAVFAPLPKSTGDTLMLSNGEIDLTDVKLKLTERNIKAVYSAKGGGQRLVVEGKILVEKNREGRIRLEGGLCEEWFRVREVLFSEFVFL</sequence>
<proteinExistence type="inferred from homology"/>
<dbReference type="EMBL" id="BRYB01003888">
    <property type="protein sequence ID" value="GMI22268.1"/>
    <property type="molecule type" value="Genomic_DNA"/>
</dbReference>
<comment type="caution">
    <text evidence="5">The sequence shown here is derived from an EMBL/GenBank/DDBJ whole genome shotgun (WGS) entry which is preliminary data.</text>
</comment>
<evidence type="ECO:0000256" key="2">
    <source>
        <dbReference type="SAM" id="Coils"/>
    </source>
</evidence>
<keyword evidence="6" id="KW-1185">Reference proteome</keyword>
<protein>
    <recommendedName>
        <fullName evidence="1">Cleavage and polyadenylation specificity factor subunit 2</fullName>
    </recommendedName>
    <alternativeName>
        <fullName evidence="1">Cleavage and polyadenylation specificity factor 100 kDa subunit</fullName>
    </alternativeName>
</protein>
<evidence type="ECO:0000256" key="1">
    <source>
        <dbReference type="RuleBase" id="RU365006"/>
    </source>
</evidence>
<keyword evidence="1" id="KW-0694">RNA-binding</keyword>
<organism evidence="5 6">
    <name type="scientific">Tetraparma gracilis</name>
    <dbReference type="NCBI Taxonomy" id="2962635"/>
    <lineage>
        <taxon>Eukaryota</taxon>
        <taxon>Sar</taxon>
        <taxon>Stramenopiles</taxon>
        <taxon>Ochrophyta</taxon>
        <taxon>Bolidophyceae</taxon>
        <taxon>Parmales</taxon>
        <taxon>Triparmaceae</taxon>
        <taxon>Tetraparma</taxon>
    </lineage>
</organism>
<name>A0ABQ6M9J8_9STRA</name>
<evidence type="ECO:0000313" key="6">
    <source>
        <dbReference type="Proteomes" id="UP001165060"/>
    </source>
</evidence>
<evidence type="ECO:0000259" key="4">
    <source>
        <dbReference type="Pfam" id="PF13299"/>
    </source>
</evidence>
<keyword evidence="2" id="KW-0175">Coiled coil</keyword>
<reference evidence="5 6" key="1">
    <citation type="journal article" date="2023" name="Commun. Biol.">
        <title>Genome analysis of Parmales, the sister group of diatoms, reveals the evolutionary specialization of diatoms from phago-mixotrophs to photoautotrophs.</title>
        <authorList>
            <person name="Ban H."/>
            <person name="Sato S."/>
            <person name="Yoshikawa S."/>
            <person name="Yamada K."/>
            <person name="Nakamura Y."/>
            <person name="Ichinomiya M."/>
            <person name="Sato N."/>
            <person name="Blanc-Mathieu R."/>
            <person name="Endo H."/>
            <person name="Kuwata A."/>
            <person name="Ogata H."/>
        </authorList>
    </citation>
    <scope>NUCLEOTIDE SEQUENCE [LARGE SCALE GENOMIC DNA]</scope>
</reference>
<dbReference type="InterPro" id="IPR025069">
    <property type="entry name" value="Cpsf2_C"/>
</dbReference>
<feature type="non-terminal residue" evidence="5">
    <location>
        <position position="1"/>
    </location>
</feature>
<evidence type="ECO:0000313" key="5">
    <source>
        <dbReference type="EMBL" id="GMI22268.1"/>
    </source>
</evidence>
<accession>A0ABQ6M9J8</accession>
<dbReference type="PANTHER" id="PTHR45922">
    <property type="entry name" value="CLEAVAGE AND POLYADENYLATION SPECIFICITY FACTOR SUBUNIT 2"/>
    <property type="match status" value="1"/>
</dbReference>
<feature type="coiled-coil region" evidence="2">
    <location>
        <begin position="88"/>
        <end position="128"/>
    </location>
</feature>
<keyword evidence="1" id="KW-0539">Nucleus</keyword>
<feature type="domain" description="Cleavage and polyadenylation specificity factor 2 C-terminal" evidence="4">
    <location>
        <begin position="466"/>
        <end position="554"/>
    </location>
</feature>
<dbReference type="Pfam" id="PF13299">
    <property type="entry name" value="CPSF100_C"/>
    <property type="match status" value="1"/>
</dbReference>
<gene>
    <name evidence="5" type="ORF">TeGR_g2246</name>
</gene>
<dbReference type="PANTHER" id="PTHR45922:SF1">
    <property type="entry name" value="CLEAVAGE AND POLYADENYLATION SPECIFICITY FACTOR SUBUNIT 2"/>
    <property type="match status" value="1"/>
</dbReference>
<feature type="region of interest" description="Disordered" evidence="3">
    <location>
        <begin position="263"/>
        <end position="284"/>
    </location>
</feature>
<dbReference type="InterPro" id="IPR027075">
    <property type="entry name" value="CPSF2"/>
</dbReference>
<evidence type="ECO:0000256" key="3">
    <source>
        <dbReference type="SAM" id="MobiDB-lite"/>
    </source>
</evidence>
<dbReference type="Proteomes" id="UP001165060">
    <property type="component" value="Unassembled WGS sequence"/>
</dbReference>
<keyword evidence="1" id="KW-0507">mRNA processing</keyword>
<comment type="similarity">
    <text evidence="1">Belongs to the metallo-beta-lactamase superfamily. RNA-metabolizing metallo-beta-lactamase-like family. CPSF2/YSH1 subfamily.</text>
</comment>
<comment type="subcellular location">
    <subcellularLocation>
        <location evidence="1">Nucleus</location>
    </subcellularLocation>
</comment>